<name>A0A6L8W454_9PROT</name>
<dbReference type="InterPro" id="IPR003593">
    <property type="entry name" value="AAA+_ATPase"/>
</dbReference>
<gene>
    <name evidence="6" type="ORF">GQE98_02460</name>
</gene>
<dbReference type="RefSeq" id="WP_161313958.1">
    <property type="nucleotide sequence ID" value="NZ_WTUW01000001.1"/>
</dbReference>
<sequence length="500" mass="55774">MLIGDVLLAQNLVTHEDIKIALHRQKENGGRLGDNLVALGALTQEQLEKAIYEAPRAPKSIEDTGIPGGNLLRILLKLMYANTLETASELSAAIKLPIGVVNRMIQEAGDRKFLESLGNADQSTFSETRYVMTEAGKRFTIEALEQNQYVGPAPVSLRDYQARINQQKITNEWVEQKKIEKSFENLVIADDFVRRLGPGVNAGKSILLYGPPGNGKTTVAEKVAEIFANVIYVPYCFEVDGQIIKVFDPAIHKPKFTSETDKRKNSGLRREEFDGRWVPCERPVVITGGELTLEMLDLSFNAHAKYYEAPLHVKASNGTFIIDDFGRQLVSPEDLLNRWIVPLESRIDYLKLHTGKSFSLPFDELVIFSTNLSPDDLMDPAFLRRIPYKLETVGPTREQYYEIFKIVGKGRGLEITEEILETVIEELQVNNNFDLACYQPKFIVEQIIAACKYQGSDPYIDKELVVDALKNLYTTSAKGAGKTAAKSGNRGKSTPAVAAV</sequence>
<comment type="similarity">
    <text evidence="1">Belongs to the AAA ATPase family.</text>
</comment>
<evidence type="ECO:0000313" key="6">
    <source>
        <dbReference type="EMBL" id="MZR29489.1"/>
    </source>
</evidence>
<organism evidence="6 7">
    <name type="scientific">Sneathiella litorea</name>
    <dbReference type="NCBI Taxonomy" id="2606216"/>
    <lineage>
        <taxon>Bacteria</taxon>
        <taxon>Pseudomonadati</taxon>
        <taxon>Pseudomonadota</taxon>
        <taxon>Alphaproteobacteria</taxon>
        <taxon>Sneathiellales</taxon>
        <taxon>Sneathiellaceae</taxon>
        <taxon>Sneathiella</taxon>
    </lineage>
</organism>
<proteinExistence type="inferred from homology"/>
<dbReference type="GO" id="GO:0005524">
    <property type="term" value="F:ATP binding"/>
    <property type="evidence" value="ECO:0007669"/>
    <property type="project" value="UniProtKB-KW"/>
</dbReference>
<evidence type="ECO:0000313" key="7">
    <source>
        <dbReference type="Proteomes" id="UP000476030"/>
    </source>
</evidence>
<keyword evidence="7" id="KW-1185">Reference proteome</keyword>
<comment type="caution">
    <text evidence="6">The sequence shown here is derived from an EMBL/GenBank/DDBJ whole genome shotgun (WGS) entry which is preliminary data.</text>
</comment>
<evidence type="ECO:0000256" key="2">
    <source>
        <dbReference type="ARBA" id="ARBA00022741"/>
    </source>
</evidence>
<dbReference type="Proteomes" id="UP000476030">
    <property type="component" value="Unassembled WGS sequence"/>
</dbReference>
<evidence type="ECO:0000256" key="4">
    <source>
        <dbReference type="SAM" id="MobiDB-lite"/>
    </source>
</evidence>
<dbReference type="InterPro" id="IPR003959">
    <property type="entry name" value="ATPase_AAA_core"/>
</dbReference>
<dbReference type="SMART" id="SM00382">
    <property type="entry name" value="AAA"/>
    <property type="match status" value="1"/>
</dbReference>
<dbReference type="AlphaFoldDB" id="A0A6L8W454"/>
<dbReference type="PANTHER" id="PTHR23073">
    <property type="entry name" value="26S PROTEASOME REGULATORY SUBUNIT"/>
    <property type="match status" value="1"/>
</dbReference>
<dbReference type="InterPro" id="IPR027417">
    <property type="entry name" value="P-loop_NTPase"/>
</dbReference>
<protein>
    <submittedName>
        <fullName evidence="6">AAA family ATPase</fullName>
    </submittedName>
</protein>
<accession>A0A6L8W454</accession>
<feature type="region of interest" description="Disordered" evidence="4">
    <location>
        <begin position="481"/>
        <end position="500"/>
    </location>
</feature>
<dbReference type="GO" id="GO:0016887">
    <property type="term" value="F:ATP hydrolysis activity"/>
    <property type="evidence" value="ECO:0007669"/>
    <property type="project" value="InterPro"/>
</dbReference>
<dbReference type="SUPFAM" id="SSF160246">
    <property type="entry name" value="EspE N-terminal domain-like"/>
    <property type="match status" value="1"/>
</dbReference>
<dbReference type="Pfam" id="PF00004">
    <property type="entry name" value="AAA"/>
    <property type="match status" value="1"/>
</dbReference>
<dbReference type="Gene3D" id="3.40.50.300">
    <property type="entry name" value="P-loop containing nucleotide triphosphate hydrolases"/>
    <property type="match status" value="1"/>
</dbReference>
<keyword evidence="2" id="KW-0547">Nucleotide-binding</keyword>
<evidence type="ECO:0000256" key="1">
    <source>
        <dbReference type="ARBA" id="ARBA00006914"/>
    </source>
</evidence>
<dbReference type="InterPro" id="IPR037257">
    <property type="entry name" value="T2SS_E_N_sf"/>
</dbReference>
<dbReference type="InterPro" id="IPR050221">
    <property type="entry name" value="26S_Proteasome_ATPase"/>
</dbReference>
<dbReference type="SUPFAM" id="SSF52540">
    <property type="entry name" value="P-loop containing nucleoside triphosphate hydrolases"/>
    <property type="match status" value="2"/>
</dbReference>
<dbReference type="EMBL" id="WTUW01000001">
    <property type="protein sequence ID" value="MZR29489.1"/>
    <property type="molecule type" value="Genomic_DNA"/>
</dbReference>
<feature type="domain" description="AAA+ ATPase" evidence="5">
    <location>
        <begin position="202"/>
        <end position="392"/>
    </location>
</feature>
<reference evidence="6 7" key="1">
    <citation type="submission" date="2019-12" db="EMBL/GenBank/DDBJ databases">
        <title>Snethiella sp. nov. sp. isolated from sea sand.</title>
        <authorList>
            <person name="Kim J."/>
            <person name="Jeong S.E."/>
            <person name="Jung H.S."/>
            <person name="Jeon C.O."/>
        </authorList>
    </citation>
    <scope>NUCLEOTIDE SEQUENCE [LARGE SCALE GENOMIC DNA]</scope>
    <source>
        <strain evidence="6 7">DP05</strain>
    </source>
</reference>
<evidence type="ECO:0000259" key="5">
    <source>
        <dbReference type="SMART" id="SM00382"/>
    </source>
</evidence>
<evidence type="ECO:0000256" key="3">
    <source>
        <dbReference type="ARBA" id="ARBA00022840"/>
    </source>
</evidence>
<keyword evidence="3" id="KW-0067">ATP-binding</keyword>